<dbReference type="Proteomes" id="UP001501588">
    <property type="component" value="Unassembled WGS sequence"/>
</dbReference>
<keyword evidence="7 9" id="KW-0472">Membrane</keyword>
<keyword evidence="4" id="KW-0808">Transferase</keyword>
<feature type="transmembrane region" description="Helical" evidence="9">
    <location>
        <begin position="45"/>
        <end position="65"/>
    </location>
</feature>
<evidence type="ECO:0000256" key="7">
    <source>
        <dbReference type="ARBA" id="ARBA00023136"/>
    </source>
</evidence>
<evidence type="ECO:0000256" key="8">
    <source>
        <dbReference type="SAM" id="MobiDB-lite"/>
    </source>
</evidence>
<keyword evidence="11" id="KW-1185">Reference proteome</keyword>
<feature type="transmembrane region" description="Helical" evidence="9">
    <location>
        <begin position="295"/>
        <end position="319"/>
    </location>
</feature>
<feature type="transmembrane region" description="Helical" evidence="9">
    <location>
        <begin position="167"/>
        <end position="188"/>
    </location>
</feature>
<evidence type="ECO:0000256" key="9">
    <source>
        <dbReference type="SAM" id="Phobius"/>
    </source>
</evidence>
<name>A0ABN1FU81_9PROT</name>
<feature type="transmembrane region" description="Helical" evidence="9">
    <location>
        <begin position="115"/>
        <end position="135"/>
    </location>
</feature>
<feature type="transmembrane region" description="Helical" evidence="9">
    <location>
        <begin position="331"/>
        <end position="349"/>
    </location>
</feature>
<feature type="transmembrane region" description="Helical" evidence="9">
    <location>
        <begin position="86"/>
        <end position="109"/>
    </location>
</feature>
<sequence>MTGRKRVQVSKAGREAVAPPRASALAGSGDHPTRLSWALTDAACAGWMVLAALLARGFGFIPSVLDPDESLYLLQAREWLRGGWPYVAVWDMHPVGAPAIIAAGLLAFGESIASVRLLGALFVAATGFLLFRITVLARCGRATGLAAGLLYVAHSVLPGGLATNTEILFAPFVTAGFALAMVAARDLLEERRVPGPGRFGSIGLCFGVALWIKQVAAPEACMAFLGLTALAVSKGGMPVPGVFPRALAFAAGCALPTAATALVYSLRGDLPAFLHANFVAPLLYVAKDADVNAMVVLRIVLASLLQMAWLLIAAAAAALALRRHRRVDLHAVLVAATMLWFAGATLGIVLPGKFYAHYFLLWVPPLSIAAALGLREVVVRMAPRRPGVALLGVVAIIASMPVLDHLALLGRRGVGLRLPDPPRAAAEAVSRLVPPGETAFVVNYEPIIYFLADLPLPTRMPLWQQLAGDYGGAMGQESDAELARVLASRPYLLVISQPHWRKVRRSAQHAIEAALEQGYQEAGSVQGTEGVVELWRRR</sequence>
<dbReference type="PANTHER" id="PTHR33908">
    <property type="entry name" value="MANNOSYLTRANSFERASE YKCB-RELATED"/>
    <property type="match status" value="1"/>
</dbReference>
<evidence type="ECO:0000256" key="1">
    <source>
        <dbReference type="ARBA" id="ARBA00004651"/>
    </source>
</evidence>
<evidence type="ECO:0000256" key="3">
    <source>
        <dbReference type="ARBA" id="ARBA00022676"/>
    </source>
</evidence>
<feature type="transmembrane region" description="Helical" evidence="9">
    <location>
        <begin position="355"/>
        <end position="374"/>
    </location>
</feature>
<protein>
    <recommendedName>
        <fullName evidence="12">Glycosyltransferase RgtA/B/C/D-like domain-containing protein</fullName>
    </recommendedName>
</protein>
<keyword evidence="6 9" id="KW-1133">Transmembrane helix</keyword>
<feature type="transmembrane region" description="Helical" evidence="9">
    <location>
        <begin position="386"/>
        <end position="403"/>
    </location>
</feature>
<reference evidence="10 11" key="1">
    <citation type="journal article" date="2019" name="Int. J. Syst. Evol. Microbiol.">
        <title>The Global Catalogue of Microorganisms (GCM) 10K type strain sequencing project: providing services to taxonomists for standard genome sequencing and annotation.</title>
        <authorList>
            <consortium name="The Broad Institute Genomics Platform"/>
            <consortium name="The Broad Institute Genome Sequencing Center for Infectious Disease"/>
            <person name="Wu L."/>
            <person name="Ma J."/>
        </authorList>
    </citation>
    <scope>NUCLEOTIDE SEQUENCE [LARGE SCALE GENOMIC DNA]</scope>
    <source>
        <strain evidence="10 11">JCM 9933</strain>
    </source>
</reference>
<evidence type="ECO:0000256" key="2">
    <source>
        <dbReference type="ARBA" id="ARBA00022475"/>
    </source>
</evidence>
<comment type="caution">
    <text evidence="10">The sequence shown here is derived from an EMBL/GenBank/DDBJ whole genome shotgun (WGS) entry which is preliminary data.</text>
</comment>
<evidence type="ECO:0008006" key="12">
    <source>
        <dbReference type="Google" id="ProtNLM"/>
    </source>
</evidence>
<proteinExistence type="predicted"/>
<comment type="subcellular location">
    <subcellularLocation>
        <location evidence="1">Cell membrane</location>
        <topology evidence="1">Multi-pass membrane protein</topology>
    </subcellularLocation>
</comment>
<evidence type="ECO:0000256" key="5">
    <source>
        <dbReference type="ARBA" id="ARBA00022692"/>
    </source>
</evidence>
<evidence type="ECO:0000256" key="4">
    <source>
        <dbReference type="ARBA" id="ARBA00022679"/>
    </source>
</evidence>
<organism evidence="10 11">
    <name type="scientific">Craurococcus roseus</name>
    <dbReference type="NCBI Taxonomy" id="77585"/>
    <lineage>
        <taxon>Bacteria</taxon>
        <taxon>Pseudomonadati</taxon>
        <taxon>Pseudomonadota</taxon>
        <taxon>Alphaproteobacteria</taxon>
        <taxon>Acetobacterales</taxon>
        <taxon>Acetobacteraceae</taxon>
        <taxon>Craurococcus</taxon>
    </lineage>
</organism>
<keyword evidence="2" id="KW-1003">Cell membrane</keyword>
<feature type="transmembrane region" description="Helical" evidence="9">
    <location>
        <begin position="246"/>
        <end position="266"/>
    </location>
</feature>
<dbReference type="EMBL" id="BAAAFZ010000065">
    <property type="protein sequence ID" value="GAA0597848.1"/>
    <property type="molecule type" value="Genomic_DNA"/>
</dbReference>
<gene>
    <name evidence="10" type="ORF">GCM10009416_40100</name>
</gene>
<keyword evidence="3" id="KW-0328">Glycosyltransferase</keyword>
<feature type="region of interest" description="Disordered" evidence="8">
    <location>
        <begin position="1"/>
        <end position="30"/>
    </location>
</feature>
<evidence type="ECO:0000313" key="10">
    <source>
        <dbReference type="EMBL" id="GAA0597848.1"/>
    </source>
</evidence>
<dbReference type="InterPro" id="IPR050297">
    <property type="entry name" value="LipidA_mod_glycosyltrf_83"/>
</dbReference>
<evidence type="ECO:0000313" key="11">
    <source>
        <dbReference type="Proteomes" id="UP001501588"/>
    </source>
</evidence>
<keyword evidence="5 9" id="KW-0812">Transmembrane</keyword>
<accession>A0ABN1FU81</accession>
<evidence type="ECO:0000256" key="6">
    <source>
        <dbReference type="ARBA" id="ARBA00022989"/>
    </source>
</evidence>
<dbReference type="PANTHER" id="PTHR33908:SF11">
    <property type="entry name" value="MEMBRANE PROTEIN"/>
    <property type="match status" value="1"/>
</dbReference>